<dbReference type="RefSeq" id="WP_266151374.1">
    <property type="nucleotide sequence ID" value="NZ_CP064028.1"/>
</dbReference>
<evidence type="ECO:0000313" key="2">
    <source>
        <dbReference type="Proteomes" id="UP001595961"/>
    </source>
</evidence>
<comment type="caution">
    <text evidence="1">The sequence shown here is derived from an EMBL/GenBank/DDBJ whole genome shotgun (WGS) entry which is preliminary data.</text>
</comment>
<proteinExistence type="predicted"/>
<organism evidence="1 2">
    <name type="scientific">Dyella halodurans</name>
    <dbReference type="NCBI Taxonomy" id="1920171"/>
    <lineage>
        <taxon>Bacteria</taxon>
        <taxon>Pseudomonadati</taxon>
        <taxon>Pseudomonadota</taxon>
        <taxon>Gammaproteobacteria</taxon>
        <taxon>Lysobacterales</taxon>
        <taxon>Rhodanobacteraceae</taxon>
        <taxon>Dyella</taxon>
    </lineage>
</organism>
<gene>
    <name evidence="1" type="ORF">ACFO5W_08190</name>
</gene>
<evidence type="ECO:0008006" key="3">
    <source>
        <dbReference type="Google" id="ProtNLM"/>
    </source>
</evidence>
<evidence type="ECO:0000313" key="1">
    <source>
        <dbReference type="EMBL" id="MFC4526615.1"/>
    </source>
</evidence>
<reference evidence="2" key="1">
    <citation type="journal article" date="2019" name="Int. J. Syst. Evol. Microbiol.">
        <title>The Global Catalogue of Microorganisms (GCM) 10K type strain sequencing project: providing services to taxonomists for standard genome sequencing and annotation.</title>
        <authorList>
            <consortium name="The Broad Institute Genomics Platform"/>
            <consortium name="The Broad Institute Genome Sequencing Center for Infectious Disease"/>
            <person name="Wu L."/>
            <person name="Ma J."/>
        </authorList>
    </citation>
    <scope>NUCLEOTIDE SEQUENCE [LARGE SCALE GENOMIC DNA]</scope>
    <source>
        <strain evidence="2">CCM 4481</strain>
    </source>
</reference>
<keyword evidence="2" id="KW-1185">Reference proteome</keyword>
<name>A0ABV9C1B9_9GAMM</name>
<dbReference type="EMBL" id="JBHSGA010000013">
    <property type="protein sequence ID" value="MFC4526615.1"/>
    <property type="molecule type" value="Genomic_DNA"/>
</dbReference>
<accession>A0ABV9C1B9</accession>
<sequence>MTHETEDPRLGLIRAFDELLRLYRLLEKENALLREQLRRHAVGEMQIRETERAMLRLRGMAPDDILERLRALLAARAS</sequence>
<dbReference type="Proteomes" id="UP001595961">
    <property type="component" value="Unassembled WGS sequence"/>
</dbReference>
<protein>
    <recommendedName>
        <fullName evidence="3">DUF904 domain-containing protein</fullName>
    </recommendedName>
</protein>